<organism evidence="2 3">
    <name type="scientific">Sphingobium subterraneum</name>
    <dbReference type="NCBI Taxonomy" id="627688"/>
    <lineage>
        <taxon>Bacteria</taxon>
        <taxon>Pseudomonadati</taxon>
        <taxon>Pseudomonadota</taxon>
        <taxon>Alphaproteobacteria</taxon>
        <taxon>Sphingomonadales</taxon>
        <taxon>Sphingomonadaceae</taxon>
        <taxon>Sphingobium</taxon>
    </lineage>
</organism>
<feature type="transmembrane region" description="Helical" evidence="1">
    <location>
        <begin position="162"/>
        <end position="185"/>
    </location>
</feature>
<dbReference type="RefSeq" id="WP_184076819.1">
    <property type="nucleotide sequence ID" value="NZ_JACIJP010000001.1"/>
</dbReference>
<evidence type="ECO:0000256" key="1">
    <source>
        <dbReference type="SAM" id="Phobius"/>
    </source>
</evidence>
<accession>A0A841IW39</accession>
<reference evidence="2 3" key="1">
    <citation type="submission" date="2020-08" db="EMBL/GenBank/DDBJ databases">
        <title>Genomic Encyclopedia of Type Strains, Phase IV (KMG-IV): sequencing the most valuable type-strain genomes for metagenomic binning, comparative biology and taxonomic classification.</title>
        <authorList>
            <person name="Goeker M."/>
        </authorList>
    </citation>
    <scope>NUCLEOTIDE SEQUENCE [LARGE SCALE GENOMIC DNA]</scope>
    <source>
        <strain evidence="2 3">DSM 102255</strain>
    </source>
</reference>
<dbReference type="InterPro" id="IPR010699">
    <property type="entry name" value="DUF1275"/>
</dbReference>
<feature type="transmembrane region" description="Helical" evidence="1">
    <location>
        <begin position="88"/>
        <end position="116"/>
    </location>
</feature>
<dbReference type="PANTHER" id="PTHR37314">
    <property type="entry name" value="SLR0142 PROTEIN"/>
    <property type="match status" value="1"/>
</dbReference>
<evidence type="ECO:0000313" key="2">
    <source>
        <dbReference type="EMBL" id="MBB6122564.1"/>
    </source>
</evidence>
<keyword evidence="3" id="KW-1185">Reference proteome</keyword>
<name>A0A841IW39_9SPHN</name>
<feature type="transmembrane region" description="Helical" evidence="1">
    <location>
        <begin position="48"/>
        <end position="76"/>
    </location>
</feature>
<dbReference type="AlphaFoldDB" id="A0A841IW39"/>
<dbReference type="Proteomes" id="UP000552700">
    <property type="component" value="Unassembled WGS sequence"/>
</dbReference>
<keyword evidence="1" id="KW-0812">Transmembrane</keyword>
<comment type="caution">
    <text evidence="2">The sequence shown here is derived from an EMBL/GenBank/DDBJ whole genome shotgun (WGS) entry which is preliminary data.</text>
</comment>
<feature type="transmembrane region" description="Helical" evidence="1">
    <location>
        <begin position="191"/>
        <end position="210"/>
    </location>
</feature>
<protein>
    <submittedName>
        <fullName evidence="2">Uncharacterized membrane protein YoaK (UPF0700 family)</fullName>
    </submittedName>
</protein>
<dbReference type="Pfam" id="PF06912">
    <property type="entry name" value="DUF1275"/>
    <property type="match status" value="1"/>
</dbReference>
<gene>
    <name evidence="2" type="ORF">FHS92_000271</name>
</gene>
<dbReference type="PANTHER" id="PTHR37314:SF4">
    <property type="entry name" value="UPF0700 TRANSMEMBRANE PROTEIN YOAK"/>
    <property type="match status" value="1"/>
</dbReference>
<sequence length="221" mass="22402">MTRYPVKVRLLAACLSALAGYIDAIGFLGTGGFFVSFMSGNSTRLGVGLALSGHFAVIAGALVAAFVAGVVGASLLGRAARTHRPRAILTLVAGALTLGAALAGIAPPLVTFALVAFAMGAENMIFESDGEVRFGLTYMTGTLVKVGQKIAAALAGGDRWAWAPFLLLWSGLIGGGVLGAISYAYLGVAGLWPAACAAFLLAVVIGRVPFHGDHTTQAASH</sequence>
<proteinExistence type="predicted"/>
<keyword evidence="1" id="KW-1133">Transmembrane helix</keyword>
<evidence type="ECO:0000313" key="3">
    <source>
        <dbReference type="Proteomes" id="UP000552700"/>
    </source>
</evidence>
<keyword evidence="1" id="KW-0472">Membrane</keyword>
<dbReference type="EMBL" id="JACIJP010000001">
    <property type="protein sequence ID" value="MBB6122564.1"/>
    <property type="molecule type" value="Genomic_DNA"/>
</dbReference>